<dbReference type="SMART" id="SM00382">
    <property type="entry name" value="AAA"/>
    <property type="match status" value="1"/>
</dbReference>
<dbReference type="Pfam" id="PF00005">
    <property type="entry name" value="ABC_tran"/>
    <property type="match status" value="1"/>
</dbReference>
<dbReference type="InterPro" id="IPR003593">
    <property type="entry name" value="AAA+_ATPase"/>
</dbReference>
<evidence type="ECO:0000256" key="1">
    <source>
        <dbReference type="ARBA" id="ARBA00004651"/>
    </source>
</evidence>
<evidence type="ECO:0000313" key="11">
    <source>
        <dbReference type="Proteomes" id="UP000295718"/>
    </source>
</evidence>
<feature type="transmembrane region" description="Helical" evidence="7">
    <location>
        <begin position="246"/>
        <end position="267"/>
    </location>
</feature>
<keyword evidence="11" id="KW-1185">Reference proteome</keyword>
<dbReference type="CDD" id="cd07346">
    <property type="entry name" value="ABC_6TM_exporters"/>
    <property type="match status" value="1"/>
</dbReference>
<evidence type="ECO:0000256" key="5">
    <source>
        <dbReference type="ARBA" id="ARBA00022989"/>
    </source>
</evidence>
<dbReference type="GO" id="GO:0005886">
    <property type="term" value="C:plasma membrane"/>
    <property type="evidence" value="ECO:0007669"/>
    <property type="project" value="UniProtKB-SubCell"/>
</dbReference>
<keyword evidence="5 7" id="KW-1133">Transmembrane helix</keyword>
<comment type="subcellular location">
    <subcellularLocation>
        <location evidence="1">Cell membrane</location>
        <topology evidence="1">Multi-pass membrane protein</topology>
    </subcellularLocation>
</comment>
<evidence type="ECO:0000259" key="8">
    <source>
        <dbReference type="PROSITE" id="PS50893"/>
    </source>
</evidence>
<keyword evidence="2 7" id="KW-0812">Transmembrane</keyword>
<evidence type="ECO:0000256" key="3">
    <source>
        <dbReference type="ARBA" id="ARBA00022741"/>
    </source>
</evidence>
<dbReference type="PROSITE" id="PS50893">
    <property type="entry name" value="ABC_TRANSPORTER_2"/>
    <property type="match status" value="1"/>
</dbReference>
<protein>
    <submittedName>
        <fullName evidence="10">ATP-binding cassette subfamily B protein</fullName>
    </submittedName>
</protein>
<comment type="caution">
    <text evidence="10">The sequence shown here is derived from an EMBL/GenBank/DDBJ whole genome shotgun (WGS) entry which is preliminary data.</text>
</comment>
<dbReference type="InterPro" id="IPR017871">
    <property type="entry name" value="ABC_transporter-like_CS"/>
</dbReference>
<evidence type="ECO:0000256" key="2">
    <source>
        <dbReference type="ARBA" id="ARBA00022692"/>
    </source>
</evidence>
<dbReference type="PANTHER" id="PTHR43394:SF1">
    <property type="entry name" value="ATP-BINDING CASSETTE SUB-FAMILY B MEMBER 10, MITOCHONDRIAL"/>
    <property type="match status" value="1"/>
</dbReference>
<keyword evidence="6 7" id="KW-0472">Membrane</keyword>
<proteinExistence type="predicted"/>
<dbReference type="RefSeq" id="WP_031389334.1">
    <property type="nucleotide sequence ID" value="NZ_JPNB01000001.1"/>
</dbReference>
<dbReference type="GO" id="GO:0016887">
    <property type="term" value="F:ATP hydrolysis activity"/>
    <property type="evidence" value="ECO:0007669"/>
    <property type="project" value="InterPro"/>
</dbReference>
<keyword evidence="4 10" id="KW-0067">ATP-binding</keyword>
<organism evidence="10 11">
    <name type="scientific">Kineothrix alysoides</name>
    <dbReference type="NCBI Taxonomy" id="1469948"/>
    <lineage>
        <taxon>Bacteria</taxon>
        <taxon>Bacillati</taxon>
        <taxon>Bacillota</taxon>
        <taxon>Clostridia</taxon>
        <taxon>Lachnospirales</taxon>
        <taxon>Lachnospiraceae</taxon>
        <taxon>Kineothrix</taxon>
    </lineage>
</organism>
<dbReference type="Gene3D" id="1.20.1560.10">
    <property type="entry name" value="ABC transporter type 1, transmembrane domain"/>
    <property type="match status" value="1"/>
</dbReference>
<reference evidence="10 11" key="1">
    <citation type="submission" date="2019-03" db="EMBL/GenBank/DDBJ databases">
        <title>Genomic Encyclopedia of Type Strains, Phase IV (KMG-IV): sequencing the most valuable type-strain genomes for metagenomic binning, comparative biology and taxonomic classification.</title>
        <authorList>
            <person name="Goeker M."/>
        </authorList>
    </citation>
    <scope>NUCLEOTIDE SEQUENCE [LARGE SCALE GENOMIC DNA]</scope>
    <source>
        <strain evidence="10 11">DSM 100556</strain>
    </source>
</reference>
<sequence>MKGNLKLIWQFARNFKSYFILLYFCIITTTFIGSAYPYLFGRLVDEVFYDKNRSVFIQIVFLYGGLFLIGQILHFTLNITWAHLMTRFLFTVRKALFDKTFSLKAKTLYDIQTGDIVKRIRDDTDEFMHFIHWNVLYLSAGVISLLIALGMIFYFNVYIGFVTVTVTPLMTYLTRRFGNKVKVIYTKTRTEDGILQSWLYEILKGMREVVTLAASSRIIFQFAKKYIRIMRYSIETNRIEIISERVGTGVTLAAKMIVYILCGYFIWREQFSVGAFVSIAAYFEIVSAQLTEISQKWVAIQNNMTGVERVRWLLEQESEERYETPLIVTHGVVEFRHVDFAYQPGMDVLRDINIIINNGEKVALVGKSGAGKSTIANLMLAFFQPDNGVIYIDGQNINNVNLESLRRQIGIVWQDALLFDGTIRQNLLIARSDASEGEMDDALQKANLLGYIKSLPHGIDTVVGKGSQGLSGGQKQRLAIARIFLKNPKILIFDEATSSLDAENEEVVKESWNDLAEGRTVLIIAHRLSTISDSDRVAVLAEGHLAACAHHSQLFGNCVEYDELYAAQYNKEVV</sequence>
<dbReference type="InterPro" id="IPR003439">
    <property type="entry name" value="ABC_transporter-like_ATP-bd"/>
</dbReference>
<dbReference type="Proteomes" id="UP000295718">
    <property type="component" value="Unassembled WGS sequence"/>
</dbReference>
<dbReference type="Pfam" id="PF00664">
    <property type="entry name" value="ABC_membrane"/>
    <property type="match status" value="1"/>
</dbReference>
<gene>
    <name evidence="10" type="ORF">EDD76_11217</name>
</gene>
<dbReference type="PROSITE" id="PS00211">
    <property type="entry name" value="ABC_TRANSPORTER_1"/>
    <property type="match status" value="1"/>
</dbReference>
<dbReference type="PANTHER" id="PTHR43394">
    <property type="entry name" value="ATP-DEPENDENT PERMEASE MDL1, MITOCHONDRIAL"/>
    <property type="match status" value="1"/>
</dbReference>
<dbReference type="InterPro" id="IPR011527">
    <property type="entry name" value="ABC1_TM_dom"/>
</dbReference>
<dbReference type="OrthoDB" id="1699242at2"/>
<dbReference type="STRING" id="1469948.GCA_000732725_00571"/>
<dbReference type="FunFam" id="3.40.50.300:FF:000218">
    <property type="entry name" value="Multidrug ABC transporter ATP-binding protein"/>
    <property type="match status" value="1"/>
</dbReference>
<dbReference type="GO" id="GO:0015421">
    <property type="term" value="F:ABC-type oligopeptide transporter activity"/>
    <property type="evidence" value="ECO:0007669"/>
    <property type="project" value="TreeGrafter"/>
</dbReference>
<evidence type="ECO:0000313" key="10">
    <source>
        <dbReference type="EMBL" id="TCL56190.1"/>
    </source>
</evidence>
<dbReference type="PROSITE" id="PS50929">
    <property type="entry name" value="ABC_TM1F"/>
    <property type="match status" value="1"/>
</dbReference>
<dbReference type="Gene3D" id="3.40.50.300">
    <property type="entry name" value="P-loop containing nucleotide triphosphate hydrolases"/>
    <property type="match status" value="1"/>
</dbReference>
<evidence type="ECO:0000256" key="4">
    <source>
        <dbReference type="ARBA" id="ARBA00022840"/>
    </source>
</evidence>
<dbReference type="SUPFAM" id="SSF52540">
    <property type="entry name" value="P-loop containing nucleoside triphosphate hydrolases"/>
    <property type="match status" value="1"/>
</dbReference>
<feature type="domain" description="ABC transmembrane type-1" evidence="9">
    <location>
        <begin position="24"/>
        <end position="302"/>
    </location>
</feature>
<evidence type="ECO:0000256" key="7">
    <source>
        <dbReference type="SAM" id="Phobius"/>
    </source>
</evidence>
<dbReference type="InterPro" id="IPR039421">
    <property type="entry name" value="Type_1_exporter"/>
</dbReference>
<dbReference type="InterPro" id="IPR036640">
    <property type="entry name" value="ABC1_TM_sf"/>
</dbReference>
<feature type="domain" description="ABC transporter" evidence="8">
    <location>
        <begin position="333"/>
        <end position="567"/>
    </location>
</feature>
<dbReference type="EMBL" id="SLUO01000012">
    <property type="protein sequence ID" value="TCL56190.1"/>
    <property type="molecule type" value="Genomic_DNA"/>
</dbReference>
<dbReference type="AlphaFoldDB" id="A0A4R1QXS1"/>
<feature type="transmembrane region" description="Helical" evidence="7">
    <location>
        <begin position="127"/>
        <end position="147"/>
    </location>
</feature>
<feature type="transmembrane region" description="Helical" evidence="7">
    <location>
        <begin position="60"/>
        <end position="84"/>
    </location>
</feature>
<keyword evidence="3" id="KW-0547">Nucleotide-binding</keyword>
<dbReference type="SUPFAM" id="SSF90123">
    <property type="entry name" value="ABC transporter transmembrane region"/>
    <property type="match status" value="1"/>
</dbReference>
<accession>A0A4R1QXS1</accession>
<feature type="transmembrane region" description="Helical" evidence="7">
    <location>
        <begin position="20"/>
        <end position="40"/>
    </location>
</feature>
<dbReference type="InterPro" id="IPR027417">
    <property type="entry name" value="P-loop_NTPase"/>
</dbReference>
<name>A0A4R1QXS1_9FIRM</name>
<evidence type="ECO:0000259" key="9">
    <source>
        <dbReference type="PROSITE" id="PS50929"/>
    </source>
</evidence>
<dbReference type="GO" id="GO:0005524">
    <property type="term" value="F:ATP binding"/>
    <property type="evidence" value="ECO:0007669"/>
    <property type="project" value="UniProtKB-KW"/>
</dbReference>
<evidence type="ECO:0000256" key="6">
    <source>
        <dbReference type="ARBA" id="ARBA00023136"/>
    </source>
</evidence>
<feature type="transmembrane region" description="Helical" evidence="7">
    <location>
        <begin position="153"/>
        <end position="173"/>
    </location>
</feature>